<dbReference type="Proteomes" id="UP001154282">
    <property type="component" value="Unassembled WGS sequence"/>
</dbReference>
<comment type="caution">
    <text evidence="5">The sequence shown here is derived from an EMBL/GenBank/DDBJ whole genome shotgun (WGS) entry which is preliminary data.</text>
</comment>
<keyword evidence="1" id="KW-0479">Metal-binding</keyword>
<dbReference type="PANTHER" id="PTHR31150">
    <property type="entry name" value="EXPRESSED PROTEIN"/>
    <property type="match status" value="1"/>
</dbReference>
<sequence length="263" mass="29773">MISSLHPFLFWLLPVYSRQGVPHNSLDKRNRRSRNEQLLCEIRTLFVARVYSIYIGRNMLIHTVNVNDAGDMPFSSGRGSLPHEDSAELKPPSLGMQAQENSTRLLNLHSSLSQQHYNLGRSISLKRSRHHYGHHYSRRNTGSHAGPSLPSHGRNHHLSHDERLPFKFGSQHEASLQFRHQGGEVNLTTEFTFSLLYSIKMVCGICQKLLRRKPYSLGDLPSSSGEYAVVAVLVCGHMYHAECLEENTSLENTSDPQCPQCCV</sequence>
<dbReference type="InterPro" id="IPR001841">
    <property type="entry name" value="Znf_RING"/>
</dbReference>
<organism evidence="5 6">
    <name type="scientific">Linum tenue</name>
    <dbReference type="NCBI Taxonomy" id="586396"/>
    <lineage>
        <taxon>Eukaryota</taxon>
        <taxon>Viridiplantae</taxon>
        <taxon>Streptophyta</taxon>
        <taxon>Embryophyta</taxon>
        <taxon>Tracheophyta</taxon>
        <taxon>Spermatophyta</taxon>
        <taxon>Magnoliopsida</taxon>
        <taxon>eudicotyledons</taxon>
        <taxon>Gunneridae</taxon>
        <taxon>Pentapetalae</taxon>
        <taxon>rosids</taxon>
        <taxon>fabids</taxon>
        <taxon>Malpighiales</taxon>
        <taxon>Linaceae</taxon>
        <taxon>Linum</taxon>
    </lineage>
</organism>
<dbReference type="InterPro" id="IPR013083">
    <property type="entry name" value="Znf_RING/FYVE/PHD"/>
</dbReference>
<protein>
    <recommendedName>
        <fullName evidence="4">RING-type domain-containing protein</fullName>
    </recommendedName>
</protein>
<reference evidence="5" key="1">
    <citation type="submission" date="2022-08" db="EMBL/GenBank/DDBJ databases">
        <authorList>
            <person name="Gutierrez-Valencia J."/>
        </authorList>
    </citation>
    <scope>NUCLEOTIDE SEQUENCE</scope>
</reference>
<feature type="chain" id="PRO_5043931063" description="RING-type domain-containing protein" evidence="3">
    <location>
        <begin position="21"/>
        <end position="263"/>
    </location>
</feature>
<keyword evidence="3" id="KW-0732">Signal</keyword>
<proteinExistence type="predicted"/>
<dbReference type="EMBL" id="CAMGYJ010000003">
    <property type="protein sequence ID" value="CAI0389019.1"/>
    <property type="molecule type" value="Genomic_DNA"/>
</dbReference>
<dbReference type="SUPFAM" id="SSF57850">
    <property type="entry name" value="RING/U-box"/>
    <property type="match status" value="1"/>
</dbReference>
<evidence type="ECO:0000256" key="1">
    <source>
        <dbReference type="PROSITE-ProRule" id="PRU00175"/>
    </source>
</evidence>
<keyword evidence="1" id="KW-0863">Zinc-finger</keyword>
<keyword evidence="1" id="KW-0862">Zinc</keyword>
<keyword evidence="6" id="KW-1185">Reference proteome</keyword>
<evidence type="ECO:0000259" key="4">
    <source>
        <dbReference type="PROSITE" id="PS50089"/>
    </source>
</evidence>
<evidence type="ECO:0000313" key="6">
    <source>
        <dbReference type="Proteomes" id="UP001154282"/>
    </source>
</evidence>
<feature type="signal peptide" evidence="3">
    <location>
        <begin position="1"/>
        <end position="20"/>
    </location>
</feature>
<feature type="region of interest" description="Disordered" evidence="2">
    <location>
        <begin position="75"/>
        <end position="94"/>
    </location>
</feature>
<evidence type="ECO:0000313" key="5">
    <source>
        <dbReference type="EMBL" id="CAI0389019.1"/>
    </source>
</evidence>
<dbReference type="SMART" id="SM00184">
    <property type="entry name" value="RING"/>
    <property type="match status" value="1"/>
</dbReference>
<accession>A0AAV0HX71</accession>
<dbReference type="PANTHER" id="PTHR31150:SF6">
    <property type="entry name" value="ZINC ION BINDING PROTEIN"/>
    <property type="match status" value="1"/>
</dbReference>
<dbReference type="PROSITE" id="PS50089">
    <property type="entry name" value="ZF_RING_2"/>
    <property type="match status" value="1"/>
</dbReference>
<dbReference type="AlphaFoldDB" id="A0AAV0HX71"/>
<feature type="domain" description="RING-type" evidence="4">
    <location>
        <begin position="203"/>
        <end position="261"/>
    </location>
</feature>
<feature type="region of interest" description="Disordered" evidence="2">
    <location>
        <begin position="134"/>
        <end position="159"/>
    </location>
</feature>
<evidence type="ECO:0000256" key="2">
    <source>
        <dbReference type="SAM" id="MobiDB-lite"/>
    </source>
</evidence>
<name>A0AAV0HX71_9ROSI</name>
<gene>
    <name evidence="5" type="ORF">LITE_LOCUS6059</name>
</gene>
<dbReference type="Gene3D" id="3.30.40.10">
    <property type="entry name" value="Zinc/RING finger domain, C3HC4 (zinc finger)"/>
    <property type="match status" value="1"/>
</dbReference>
<evidence type="ECO:0000256" key="3">
    <source>
        <dbReference type="SAM" id="SignalP"/>
    </source>
</evidence>
<dbReference type="GO" id="GO:0008270">
    <property type="term" value="F:zinc ion binding"/>
    <property type="evidence" value="ECO:0007669"/>
    <property type="project" value="UniProtKB-KW"/>
</dbReference>